<name>A0A1G9RBL9_9FIRM</name>
<dbReference type="EMBL" id="FNGO01000021">
    <property type="protein sequence ID" value="SDM19775.1"/>
    <property type="molecule type" value="Genomic_DNA"/>
</dbReference>
<protein>
    <submittedName>
        <fullName evidence="1">Uncharacterized protein</fullName>
    </submittedName>
</protein>
<gene>
    <name evidence="1" type="ORF">SAMN04488692_1216</name>
</gene>
<keyword evidence="2" id="KW-1185">Reference proteome</keyword>
<dbReference type="RefSeq" id="WP_159429900.1">
    <property type="nucleotide sequence ID" value="NZ_FNGO01000021.1"/>
</dbReference>
<dbReference type="Proteomes" id="UP000199476">
    <property type="component" value="Unassembled WGS sequence"/>
</dbReference>
<evidence type="ECO:0000313" key="1">
    <source>
        <dbReference type="EMBL" id="SDM19775.1"/>
    </source>
</evidence>
<accession>A0A1G9RBL9</accession>
<proteinExistence type="predicted"/>
<dbReference type="STRING" id="321763.SAMN04488692_1216"/>
<evidence type="ECO:0000313" key="2">
    <source>
        <dbReference type="Proteomes" id="UP000199476"/>
    </source>
</evidence>
<organism evidence="1 2">
    <name type="scientific">Halarsenatibacter silvermanii</name>
    <dbReference type="NCBI Taxonomy" id="321763"/>
    <lineage>
        <taxon>Bacteria</taxon>
        <taxon>Bacillati</taxon>
        <taxon>Bacillota</taxon>
        <taxon>Clostridia</taxon>
        <taxon>Halanaerobiales</taxon>
        <taxon>Halarsenatibacteraceae</taxon>
        <taxon>Halarsenatibacter</taxon>
    </lineage>
</organism>
<reference evidence="1 2" key="1">
    <citation type="submission" date="2016-10" db="EMBL/GenBank/DDBJ databases">
        <authorList>
            <person name="de Groot N.N."/>
        </authorList>
    </citation>
    <scope>NUCLEOTIDE SEQUENCE [LARGE SCALE GENOMIC DNA]</scope>
    <source>
        <strain evidence="1 2">SLAS-1</strain>
    </source>
</reference>
<sequence length="51" mass="6483">MLTIKERVRHNQPEVWEEIERRTGRKWSVLFFEFVEKLLDRPVNFLLKRRR</sequence>
<dbReference type="AlphaFoldDB" id="A0A1G9RBL9"/>